<dbReference type="PANTHER" id="PTHR11276">
    <property type="entry name" value="DNA POLYMERASE TYPE-X FAMILY MEMBER"/>
    <property type="match status" value="1"/>
</dbReference>
<dbReference type="SUPFAM" id="SSF47802">
    <property type="entry name" value="DNA polymerase beta, N-terminal domain-like"/>
    <property type="match status" value="2"/>
</dbReference>
<feature type="compositionally biased region" description="Basic residues" evidence="2">
    <location>
        <begin position="150"/>
        <end position="159"/>
    </location>
</feature>
<dbReference type="GO" id="GO:0006281">
    <property type="term" value="P:DNA repair"/>
    <property type="evidence" value="ECO:0007669"/>
    <property type="project" value="InterPro"/>
</dbReference>
<dbReference type="AlphaFoldDB" id="A0A397D622"/>
<dbReference type="PANTHER" id="PTHR11276:SF28">
    <property type="entry name" value="DNA POLYMERASE LAMBDA"/>
    <property type="match status" value="1"/>
</dbReference>
<dbReference type="InterPro" id="IPR027421">
    <property type="entry name" value="DNA_pol_lamdba_lyase_dom_sf"/>
</dbReference>
<dbReference type="InterPro" id="IPR022312">
    <property type="entry name" value="DNA_pol_X"/>
</dbReference>
<feature type="region of interest" description="Disordered" evidence="2">
    <location>
        <begin position="112"/>
        <end position="170"/>
    </location>
</feature>
<feature type="region of interest" description="Disordered" evidence="2">
    <location>
        <begin position="196"/>
        <end position="216"/>
    </location>
</feature>
<name>A0A397D622_APHAT</name>
<accession>A0A397D622</accession>
<feature type="domain" description="Crossover junction endonuclease MUS81-like HHH" evidence="3">
    <location>
        <begin position="40"/>
        <end position="111"/>
    </location>
</feature>
<protein>
    <recommendedName>
        <fullName evidence="3">Crossover junction endonuclease MUS81-like HHH domain-containing protein</fullName>
    </recommendedName>
</protein>
<evidence type="ECO:0000313" key="4">
    <source>
        <dbReference type="EMBL" id="RHY58678.1"/>
    </source>
</evidence>
<evidence type="ECO:0000259" key="3">
    <source>
        <dbReference type="Pfam" id="PF14716"/>
    </source>
</evidence>
<dbReference type="EMBL" id="QUTD01005915">
    <property type="protein sequence ID" value="RHY58678.1"/>
    <property type="molecule type" value="Genomic_DNA"/>
</dbReference>
<feature type="non-terminal residue" evidence="4">
    <location>
        <position position="1"/>
    </location>
</feature>
<evidence type="ECO:0000313" key="5">
    <source>
        <dbReference type="Proteomes" id="UP000266643"/>
    </source>
</evidence>
<reference evidence="4 5" key="1">
    <citation type="submission" date="2018-08" db="EMBL/GenBank/DDBJ databases">
        <title>Aphanomyces genome sequencing and annotation.</title>
        <authorList>
            <person name="Minardi D."/>
            <person name="Oidtmann B."/>
            <person name="Van Der Giezen M."/>
            <person name="Studholme D.J."/>
        </authorList>
    </citation>
    <scope>NUCLEOTIDE SEQUENCE [LARGE SCALE GENOMIC DNA]</scope>
    <source>
        <strain evidence="4 5">D2</strain>
    </source>
</reference>
<evidence type="ECO:0000256" key="1">
    <source>
        <dbReference type="PIRSR" id="PIRSR622312-50"/>
    </source>
</evidence>
<dbReference type="GO" id="GO:0003677">
    <property type="term" value="F:DNA binding"/>
    <property type="evidence" value="ECO:0007669"/>
    <property type="project" value="InterPro"/>
</dbReference>
<dbReference type="VEuPathDB" id="FungiDB:H257_10626"/>
<feature type="domain" description="Crossover junction endonuclease MUS81-like HHH" evidence="3">
    <location>
        <begin position="161"/>
        <end position="230"/>
    </location>
</feature>
<dbReference type="Proteomes" id="UP000266643">
    <property type="component" value="Unassembled WGS sequence"/>
</dbReference>
<dbReference type="GO" id="GO:0003887">
    <property type="term" value="F:DNA-directed DNA polymerase activity"/>
    <property type="evidence" value="ECO:0007669"/>
    <property type="project" value="InterPro"/>
</dbReference>
<dbReference type="Gene3D" id="1.10.150.110">
    <property type="entry name" value="DNA polymerase beta, N-terminal domain-like"/>
    <property type="match status" value="2"/>
</dbReference>
<proteinExistence type="predicted"/>
<evidence type="ECO:0000256" key="2">
    <source>
        <dbReference type="SAM" id="MobiDB-lite"/>
    </source>
</evidence>
<sequence>FIRLINDSTTESLVAIVDYHKSSDAIMSSSSNKQQALNPKNEKLAQAFEALAAYEFQHGGLNTGAGASYSKIAMAIRDVDDEITSGKQAMQYRDIGEKSAAMIDEYFEKGHISKPATKKVPGHDSDTDSDESSSPRQSSHGGHGEVSRYKDRKHKHAKNPKNQDVAEAMEEYADHEFERKAGSGAVYAKIARAVRDTDEEITSGDQAKEDVRGIGDVSASKIDEYLDTGKIQPPDEK</sequence>
<gene>
    <name evidence="4" type="ORF">DYB30_014405</name>
</gene>
<organism evidence="4 5">
    <name type="scientific">Aphanomyces astaci</name>
    <name type="common">Crayfish plague agent</name>
    <dbReference type="NCBI Taxonomy" id="112090"/>
    <lineage>
        <taxon>Eukaryota</taxon>
        <taxon>Sar</taxon>
        <taxon>Stramenopiles</taxon>
        <taxon>Oomycota</taxon>
        <taxon>Saprolegniomycetes</taxon>
        <taxon>Saprolegniales</taxon>
        <taxon>Verrucalvaceae</taxon>
        <taxon>Aphanomyces</taxon>
    </lineage>
</organism>
<dbReference type="Pfam" id="PF14716">
    <property type="entry name" value="HHH_8"/>
    <property type="match status" value="2"/>
</dbReference>
<dbReference type="InterPro" id="IPR010996">
    <property type="entry name" value="HHH_MUS81"/>
</dbReference>
<comment type="caution">
    <text evidence="4">The sequence shown here is derived from an EMBL/GenBank/DDBJ whole genome shotgun (WGS) entry which is preliminary data.</text>
</comment>
<feature type="active site" description="Nucleophile; Schiff-base intermediate with DNA; for 5'-dRP lyase activity" evidence="1">
    <location>
        <position position="221"/>
    </location>
</feature>